<dbReference type="FunFam" id="3.40.50.1220:FF:000001">
    <property type="entry name" value="Electron transfer flavoprotein, alpha subunit"/>
    <property type="match status" value="1"/>
</dbReference>
<sequence length="331" mass="35380">MKVFGALYLLRRFGSTLVIVQHSHASIEPITRNAVEAARKLGDVYCLVGGYGCKAAAKETAKIPGVTKVFIADHQNYKYTLAERLSPLALHVHSKLKTTHILAGCSTFGRSVLPRVAAKLNVSSISDVIAIHDEETFQVPIYAGNALKTLKSLDPVRCLTIRSTAFHPDPNPRVDPAPIEEVLDVTLDALGAGAAERVEHVSTEKHKSDRPELTTADVVIAGGRGMKSAENFKLLYDLADKINAAVGASRAAVDGGFVPNDMQIGQTGKVVAPKLYIAVGISGAVQHLAGMKDSKVIVAINKDPDAPIFQVADYGLVEDLFKAIPEMLGKV</sequence>
<dbReference type="GO" id="GO:0033539">
    <property type="term" value="P:fatty acid beta-oxidation using acyl-CoA dehydrogenase"/>
    <property type="evidence" value="ECO:0007669"/>
    <property type="project" value="TreeGrafter"/>
</dbReference>
<evidence type="ECO:0000256" key="4">
    <source>
        <dbReference type="ARBA" id="ARBA00022630"/>
    </source>
</evidence>
<comment type="cofactor">
    <cofactor evidence="7 8">
        <name>FAD</name>
        <dbReference type="ChEBI" id="CHEBI:57692"/>
    </cofactor>
    <text evidence="7 8">Binds 1 FAD per dimer.</text>
</comment>
<dbReference type="GO" id="GO:0005759">
    <property type="term" value="C:mitochondrial matrix"/>
    <property type="evidence" value="ECO:0007669"/>
    <property type="project" value="UniProtKB-SubCell"/>
</dbReference>
<feature type="binding site" evidence="8">
    <location>
        <begin position="263"/>
        <end position="267"/>
    </location>
    <ligand>
        <name>FAD</name>
        <dbReference type="ChEBI" id="CHEBI:57692"/>
    </ligand>
</feature>
<feature type="domain" description="Electron transfer flavoprotein alpha/beta-subunit N-terminal" evidence="9">
    <location>
        <begin position="16"/>
        <end position="194"/>
    </location>
</feature>
<keyword evidence="3 7" id="KW-0813">Transport</keyword>
<dbReference type="Gene3D" id="3.40.50.1220">
    <property type="entry name" value="TPP-binding domain"/>
    <property type="match status" value="1"/>
</dbReference>
<dbReference type="AlphaFoldDB" id="A0AAV2T5Y5"/>
<dbReference type="PIRSF" id="PIRSF000089">
    <property type="entry name" value="Electra_flavoP_a"/>
    <property type="match status" value="1"/>
</dbReference>
<dbReference type="Gene3D" id="3.40.50.620">
    <property type="entry name" value="HUPs"/>
    <property type="match status" value="1"/>
</dbReference>
<comment type="subunit">
    <text evidence="7">Heterodimer of an alpha and a beta subunit.</text>
</comment>
<accession>A0AAV2T5Y5</accession>
<organism evidence="10 11">
    <name type="scientific">Calicophoron daubneyi</name>
    <name type="common">Rumen fluke</name>
    <name type="synonym">Paramphistomum daubneyi</name>
    <dbReference type="NCBI Taxonomy" id="300641"/>
    <lineage>
        <taxon>Eukaryota</taxon>
        <taxon>Metazoa</taxon>
        <taxon>Spiralia</taxon>
        <taxon>Lophotrochozoa</taxon>
        <taxon>Platyhelminthes</taxon>
        <taxon>Trematoda</taxon>
        <taxon>Digenea</taxon>
        <taxon>Plagiorchiida</taxon>
        <taxon>Pronocephalata</taxon>
        <taxon>Paramphistomoidea</taxon>
        <taxon>Paramphistomidae</taxon>
        <taxon>Calicophoron</taxon>
    </lineage>
</organism>
<comment type="subcellular location">
    <subcellularLocation>
        <location evidence="1 7">Mitochondrion matrix</location>
    </subcellularLocation>
</comment>
<dbReference type="CDD" id="cd01715">
    <property type="entry name" value="ETF_alpha"/>
    <property type="match status" value="1"/>
</dbReference>
<evidence type="ECO:0000256" key="5">
    <source>
        <dbReference type="ARBA" id="ARBA00022827"/>
    </source>
</evidence>
<reference evidence="10" key="1">
    <citation type="submission" date="2024-06" db="EMBL/GenBank/DDBJ databases">
        <authorList>
            <person name="Liu X."/>
            <person name="Lenzi L."/>
            <person name="Haldenby T S."/>
            <person name="Uol C."/>
        </authorList>
    </citation>
    <scope>NUCLEOTIDE SEQUENCE</scope>
</reference>
<evidence type="ECO:0000256" key="3">
    <source>
        <dbReference type="ARBA" id="ARBA00022448"/>
    </source>
</evidence>
<evidence type="ECO:0000313" key="10">
    <source>
        <dbReference type="EMBL" id="CAL5130753.1"/>
    </source>
</evidence>
<evidence type="ECO:0000256" key="1">
    <source>
        <dbReference type="ARBA" id="ARBA00004305"/>
    </source>
</evidence>
<name>A0AAV2T5Y5_CALDB</name>
<evidence type="ECO:0000256" key="6">
    <source>
        <dbReference type="ARBA" id="ARBA00022982"/>
    </source>
</evidence>
<dbReference type="Pfam" id="PF00766">
    <property type="entry name" value="ETF_alpha"/>
    <property type="match status" value="1"/>
</dbReference>
<comment type="similarity">
    <text evidence="2 7">Belongs to the ETF alpha-subunit/FixB family.</text>
</comment>
<dbReference type="SMART" id="SM00893">
    <property type="entry name" value="ETF"/>
    <property type="match status" value="1"/>
</dbReference>
<evidence type="ECO:0000259" key="9">
    <source>
        <dbReference type="SMART" id="SM00893"/>
    </source>
</evidence>
<keyword evidence="7" id="KW-0496">Mitochondrion</keyword>
<dbReference type="InterPro" id="IPR014729">
    <property type="entry name" value="Rossmann-like_a/b/a_fold"/>
</dbReference>
<keyword evidence="6 7" id="KW-0249">Electron transport</keyword>
<dbReference type="InterPro" id="IPR001308">
    <property type="entry name" value="ETF_a/FixB"/>
</dbReference>
<evidence type="ECO:0000256" key="2">
    <source>
        <dbReference type="ARBA" id="ARBA00005817"/>
    </source>
</evidence>
<dbReference type="Pfam" id="PF01012">
    <property type="entry name" value="ETF"/>
    <property type="match status" value="1"/>
</dbReference>
<dbReference type="PANTHER" id="PTHR43153:SF1">
    <property type="entry name" value="ELECTRON TRANSFER FLAVOPROTEIN SUBUNIT ALPHA, MITOCHONDRIAL"/>
    <property type="match status" value="1"/>
</dbReference>
<dbReference type="InterPro" id="IPR033947">
    <property type="entry name" value="ETF_alpha_N"/>
</dbReference>
<keyword evidence="4 7" id="KW-0285">Flavoprotein</keyword>
<comment type="caution">
    <text evidence="10">The sequence shown here is derived from an EMBL/GenBank/DDBJ whole genome shotgun (WGS) entry which is preliminary data.</text>
</comment>
<dbReference type="Proteomes" id="UP001497525">
    <property type="component" value="Unassembled WGS sequence"/>
</dbReference>
<dbReference type="EMBL" id="CAXLJL010000072">
    <property type="protein sequence ID" value="CAL5130753.1"/>
    <property type="molecule type" value="Genomic_DNA"/>
</dbReference>
<protein>
    <recommendedName>
        <fullName evidence="7">Electron transfer flavoprotein subunit alpha</fullName>
        <shortName evidence="7">Alpha-ETF</shortName>
    </recommendedName>
</protein>
<gene>
    <name evidence="10" type="ORF">CDAUBV1_LOCUS2915</name>
</gene>
<dbReference type="InterPro" id="IPR014731">
    <property type="entry name" value="ETF_asu_C"/>
</dbReference>
<feature type="binding site" evidence="8">
    <location>
        <position position="301"/>
    </location>
    <ligand>
        <name>FAD</name>
        <dbReference type="ChEBI" id="CHEBI:57692"/>
    </ligand>
</feature>
<evidence type="ECO:0000256" key="8">
    <source>
        <dbReference type="PIRSR" id="PIRSR000089-1"/>
    </source>
</evidence>
<keyword evidence="5 7" id="KW-0274">FAD</keyword>
<dbReference type="SUPFAM" id="SSF52467">
    <property type="entry name" value="DHS-like NAD/FAD-binding domain"/>
    <property type="match status" value="1"/>
</dbReference>
<dbReference type="PANTHER" id="PTHR43153">
    <property type="entry name" value="ELECTRON TRANSFER FLAVOPROTEIN ALPHA"/>
    <property type="match status" value="1"/>
</dbReference>
<feature type="binding site" evidence="8">
    <location>
        <begin position="280"/>
        <end position="287"/>
    </location>
    <ligand>
        <name>FAD</name>
        <dbReference type="ChEBI" id="CHEBI:57692"/>
    </ligand>
</feature>
<dbReference type="SUPFAM" id="SSF52402">
    <property type="entry name" value="Adenine nucleotide alpha hydrolases-like"/>
    <property type="match status" value="1"/>
</dbReference>
<dbReference type="InterPro" id="IPR029035">
    <property type="entry name" value="DHS-like_NAD/FAD-binding_dom"/>
</dbReference>
<dbReference type="GO" id="GO:0009055">
    <property type="term" value="F:electron transfer activity"/>
    <property type="evidence" value="ECO:0007669"/>
    <property type="project" value="InterPro"/>
</dbReference>
<evidence type="ECO:0000256" key="7">
    <source>
        <dbReference type="PIRNR" id="PIRNR000089"/>
    </source>
</evidence>
<dbReference type="PROSITE" id="PS00696">
    <property type="entry name" value="ETF_ALPHA"/>
    <property type="match status" value="1"/>
</dbReference>
<dbReference type="InterPro" id="IPR018206">
    <property type="entry name" value="ETF_asu_C_CS"/>
</dbReference>
<feature type="binding site" evidence="8">
    <location>
        <begin position="249"/>
        <end position="250"/>
    </location>
    <ligand>
        <name>FAD</name>
        <dbReference type="ChEBI" id="CHEBI:57692"/>
    </ligand>
</feature>
<dbReference type="InterPro" id="IPR014730">
    <property type="entry name" value="ETF_a/b_N"/>
</dbReference>
<evidence type="ECO:0000313" key="11">
    <source>
        <dbReference type="Proteomes" id="UP001497525"/>
    </source>
</evidence>
<proteinExistence type="inferred from homology"/>
<comment type="function">
    <text evidence="7">The electron transfer flavoprotein serves as a specific electron acceptor for several dehydrogenases, including five acyl-CoA dehydrogenases, glutaryl-CoA and sarcosine dehydrogenase. It transfers the electrons to the main mitochondrial respiratory chain via ETF-ubiquinone oxidoreductase (ETF dehydrogenase).</text>
</comment>
<dbReference type="GO" id="GO:0050660">
    <property type="term" value="F:flavin adenine dinucleotide binding"/>
    <property type="evidence" value="ECO:0007669"/>
    <property type="project" value="InterPro"/>
</dbReference>
<feature type="binding site" evidence="8">
    <location>
        <position position="224"/>
    </location>
    <ligand>
        <name>FAD</name>
        <dbReference type="ChEBI" id="CHEBI:57692"/>
    </ligand>
</feature>